<sequence length="36" mass="4502">YLFNFSTRNTVTKYFLLIFIQKEIRLRNILFSLIYI</sequence>
<dbReference type="EMBL" id="CAJNOW010014395">
    <property type="protein sequence ID" value="CAF1632531.1"/>
    <property type="molecule type" value="Genomic_DNA"/>
</dbReference>
<dbReference type="EMBL" id="CAJNOV010016343">
    <property type="protein sequence ID" value="CAF1588835.1"/>
    <property type="molecule type" value="Genomic_DNA"/>
</dbReference>
<evidence type="ECO:0000313" key="5">
    <source>
        <dbReference type="Proteomes" id="UP000663887"/>
    </source>
</evidence>
<proteinExistence type="predicted"/>
<name>A0A817A5L9_9BILA</name>
<feature type="non-terminal residue" evidence="3">
    <location>
        <position position="36"/>
    </location>
</feature>
<accession>A0A817A5L9</accession>
<evidence type="ECO:0000313" key="4">
    <source>
        <dbReference type="EMBL" id="CAF5107240.1"/>
    </source>
</evidence>
<protein>
    <submittedName>
        <fullName evidence="3">Uncharacterized protein</fullName>
    </submittedName>
</protein>
<dbReference type="Proteomes" id="UP000663887">
    <property type="component" value="Unassembled WGS sequence"/>
</dbReference>
<dbReference type="AlphaFoldDB" id="A0A817A5L9"/>
<dbReference type="Proteomes" id="UP000663855">
    <property type="component" value="Unassembled WGS sequence"/>
</dbReference>
<reference evidence="3" key="1">
    <citation type="submission" date="2021-02" db="EMBL/GenBank/DDBJ databases">
        <authorList>
            <person name="Nowell W R."/>
        </authorList>
    </citation>
    <scope>NUCLEOTIDE SEQUENCE</scope>
</reference>
<evidence type="ECO:0000313" key="1">
    <source>
        <dbReference type="EMBL" id="CAF1588835.1"/>
    </source>
</evidence>
<evidence type="ECO:0000313" key="2">
    <source>
        <dbReference type="EMBL" id="CAF1632531.1"/>
    </source>
</evidence>
<dbReference type="EMBL" id="CAJNRG010018322">
    <property type="protein sequence ID" value="CAF2255217.1"/>
    <property type="molecule type" value="Genomic_DNA"/>
</dbReference>
<dbReference type="Proteomes" id="UP000676336">
    <property type="component" value="Unassembled WGS sequence"/>
</dbReference>
<evidence type="ECO:0000313" key="3">
    <source>
        <dbReference type="EMBL" id="CAF2255217.1"/>
    </source>
</evidence>
<dbReference type="EMBL" id="CAJOBI010252649">
    <property type="protein sequence ID" value="CAF5107240.1"/>
    <property type="molecule type" value="Genomic_DNA"/>
</dbReference>
<organism evidence="3 5">
    <name type="scientific">Rotaria magnacalcarata</name>
    <dbReference type="NCBI Taxonomy" id="392030"/>
    <lineage>
        <taxon>Eukaryota</taxon>
        <taxon>Metazoa</taxon>
        <taxon>Spiralia</taxon>
        <taxon>Gnathifera</taxon>
        <taxon>Rotifera</taxon>
        <taxon>Eurotatoria</taxon>
        <taxon>Bdelloidea</taxon>
        <taxon>Philodinida</taxon>
        <taxon>Philodinidae</taxon>
        <taxon>Rotaria</taxon>
    </lineage>
</organism>
<gene>
    <name evidence="1" type="ORF">CJN711_LOCUS33800</name>
    <name evidence="2" type="ORF">KQP761_LOCUS26488</name>
    <name evidence="4" type="ORF">SMN809_LOCUS61939</name>
    <name evidence="3" type="ORF">XDN619_LOCUS35632</name>
</gene>
<dbReference type="Proteomes" id="UP000663834">
    <property type="component" value="Unassembled WGS sequence"/>
</dbReference>
<comment type="caution">
    <text evidence="3">The sequence shown here is derived from an EMBL/GenBank/DDBJ whole genome shotgun (WGS) entry which is preliminary data.</text>
</comment>